<evidence type="ECO:0000313" key="3">
    <source>
        <dbReference type="EMBL" id="URF05278.1"/>
    </source>
</evidence>
<dbReference type="KEGG" id="ccam:M5D45_05510"/>
<protein>
    <submittedName>
        <fullName evidence="3">Universal stress protein</fullName>
    </submittedName>
</protein>
<name>A0AAE9L2U7_9BURK</name>
<dbReference type="EMBL" id="CP097330">
    <property type="protein sequence ID" value="URF05278.1"/>
    <property type="molecule type" value="Genomic_DNA"/>
</dbReference>
<organism evidence="3 5">
    <name type="scientific">Cupriavidus campinensis</name>
    <dbReference type="NCBI Taxonomy" id="151783"/>
    <lineage>
        <taxon>Bacteria</taxon>
        <taxon>Pseudomonadati</taxon>
        <taxon>Pseudomonadota</taxon>
        <taxon>Betaproteobacteria</taxon>
        <taxon>Burkholderiales</taxon>
        <taxon>Burkholderiaceae</taxon>
        <taxon>Cupriavidus</taxon>
    </lineage>
</organism>
<dbReference type="InterPro" id="IPR006016">
    <property type="entry name" value="UspA"/>
</dbReference>
<dbReference type="Proteomes" id="UP000318943">
    <property type="component" value="Unassembled WGS sequence"/>
</dbReference>
<keyword evidence="4" id="KW-1185">Reference proteome</keyword>
<dbReference type="InterPro" id="IPR014729">
    <property type="entry name" value="Rossmann-like_a/b/a_fold"/>
</dbReference>
<dbReference type="RefSeq" id="WP_144195992.1">
    <property type="nucleotide sequence ID" value="NZ_CAJPVH010000007.1"/>
</dbReference>
<proteinExistence type="predicted"/>
<evidence type="ECO:0000259" key="1">
    <source>
        <dbReference type="Pfam" id="PF00582"/>
    </source>
</evidence>
<reference evidence="3" key="2">
    <citation type="journal article" date="2022" name="Microbiol. Resour. Announc.">
        <title>Genome Sequence of Cupriavidus campinensis Strain G5, a Member of a Bacterial Consortium Capable of Polyethylene Degradation.</title>
        <authorList>
            <person name="Schneider B."/>
            <person name="Pfeiffer F."/>
            <person name="Dyall-Smith M."/>
            <person name="Kunte H.J."/>
        </authorList>
    </citation>
    <scope>NUCLEOTIDE SEQUENCE</scope>
    <source>
        <strain evidence="3">G5</strain>
    </source>
</reference>
<evidence type="ECO:0000313" key="2">
    <source>
        <dbReference type="EMBL" id="TSP14626.1"/>
    </source>
</evidence>
<dbReference type="Pfam" id="PF00582">
    <property type="entry name" value="Usp"/>
    <property type="match status" value="1"/>
</dbReference>
<dbReference type="AlphaFoldDB" id="A0AAE9L2U7"/>
<feature type="domain" description="UspA" evidence="1">
    <location>
        <begin position="3"/>
        <end position="138"/>
    </location>
</feature>
<dbReference type="CDD" id="cd00293">
    <property type="entry name" value="USP-like"/>
    <property type="match status" value="1"/>
</dbReference>
<dbReference type="EMBL" id="VCIZ01000001">
    <property type="protein sequence ID" value="TSP14626.1"/>
    <property type="molecule type" value="Genomic_DNA"/>
</dbReference>
<sequence length="168" mass="18217">MATLLLPCDGSASALLAVRHAIAEFRQGDAQRIHLLNVQPPFSHYVNRYTAPQLRADFHRERADEELAEARRMLDAAGVPNLAHFRIGDKARCIAEMARQLHCDRVLIGTARKSAFVRAVEHSLTNQLLESCPVPVEVIGGAPARMIERIGIPAGVGAGLALLLASQA</sequence>
<accession>A0AAE9L2U7</accession>
<reference evidence="2 4" key="1">
    <citation type="submission" date="2019-05" db="EMBL/GenBank/DDBJ databases">
        <title>Whole genome sequence analysis of Cupriavidus campinensis S14E4C strain.</title>
        <authorList>
            <person name="Abbaszade G."/>
            <person name="Szabo A."/>
            <person name="Toumi M."/>
            <person name="Toth E."/>
        </authorList>
    </citation>
    <scope>NUCLEOTIDE SEQUENCE [LARGE SCALE GENOMIC DNA]</scope>
    <source>
        <strain evidence="2 4">S14E4C</strain>
    </source>
</reference>
<gene>
    <name evidence="2" type="ORF">FGG12_02990</name>
    <name evidence="3" type="ORF">M5D45_05510</name>
</gene>
<reference evidence="3" key="3">
    <citation type="submission" date="2022-05" db="EMBL/GenBank/DDBJ databases">
        <authorList>
            <person name="Kunte H.-J."/>
        </authorList>
    </citation>
    <scope>NUCLEOTIDE SEQUENCE</scope>
    <source>
        <strain evidence="3">G5</strain>
    </source>
</reference>
<dbReference type="SUPFAM" id="SSF52402">
    <property type="entry name" value="Adenine nucleotide alpha hydrolases-like"/>
    <property type="match status" value="1"/>
</dbReference>
<dbReference type="Gene3D" id="3.40.50.620">
    <property type="entry name" value="HUPs"/>
    <property type="match status" value="1"/>
</dbReference>
<evidence type="ECO:0000313" key="4">
    <source>
        <dbReference type="Proteomes" id="UP000318943"/>
    </source>
</evidence>
<dbReference type="Proteomes" id="UP001056132">
    <property type="component" value="Chromosome 1"/>
</dbReference>
<evidence type="ECO:0000313" key="5">
    <source>
        <dbReference type="Proteomes" id="UP001056132"/>
    </source>
</evidence>